<evidence type="ECO:0000259" key="2">
    <source>
        <dbReference type="SMART" id="SM00244"/>
    </source>
</evidence>
<dbReference type="Gene3D" id="3.30.479.30">
    <property type="entry name" value="Band 7 domain"/>
    <property type="match status" value="1"/>
</dbReference>
<dbReference type="PANTHER" id="PTHR43327:SF10">
    <property type="entry name" value="STOMATIN-LIKE PROTEIN 2, MITOCHONDRIAL"/>
    <property type="match status" value="1"/>
</dbReference>
<dbReference type="InterPro" id="IPR036013">
    <property type="entry name" value="Band_7/SPFH_dom_sf"/>
</dbReference>
<evidence type="ECO:0000313" key="3">
    <source>
        <dbReference type="EMBL" id="MDJ1480557.1"/>
    </source>
</evidence>
<reference evidence="3" key="1">
    <citation type="submission" date="2023-05" db="EMBL/GenBank/DDBJ databases">
        <authorList>
            <person name="Zhang X."/>
        </authorList>
    </citation>
    <scope>NUCLEOTIDE SEQUENCE</scope>
    <source>
        <strain evidence="3">YF14B1</strain>
    </source>
</reference>
<dbReference type="PANTHER" id="PTHR43327">
    <property type="entry name" value="STOMATIN-LIKE PROTEIN 2, MITOCHONDRIAL"/>
    <property type="match status" value="1"/>
</dbReference>
<sequence length="313" mass="35045">MEYITLFLLVFVVLFIFSGFVTVRQGTVAVITMFGKYRRIMLPGLNFKIPFLEAVFKRISIQNRSVELDFQAVTSDQANVNFKAMLVYAVLNQQEETIKNVAFKFMDERSFMQALIRTIEGSIRSFVATKKQAEILSLRTEIVHHVKDQLDNTLEDWGYHLMDLQLNDITFDEAIMRSMAQVVASNNLRAAAENEGQALLITKTKAAEAEGNAIKIAAEAEKIAAQLRGQGVALFREEVAKGMASAAKEMQEAELDASFILFSMWTESVKNFAEQGKGNVIFLDGSTEGMEKTMKQLMAISKQSTIINPPSAR</sequence>
<dbReference type="SUPFAM" id="SSF117892">
    <property type="entry name" value="Band 7/SPFH domain"/>
    <property type="match status" value="1"/>
</dbReference>
<dbReference type="SMART" id="SM00244">
    <property type="entry name" value="PHB"/>
    <property type="match status" value="1"/>
</dbReference>
<comment type="caution">
    <text evidence="3">The sequence shown here is derived from an EMBL/GenBank/DDBJ whole genome shotgun (WGS) entry which is preliminary data.</text>
</comment>
<dbReference type="Pfam" id="PF01145">
    <property type="entry name" value="Band_7"/>
    <property type="match status" value="1"/>
</dbReference>
<feature type="domain" description="Band 7" evidence="2">
    <location>
        <begin position="18"/>
        <end position="183"/>
    </location>
</feature>
<gene>
    <name evidence="3" type="ORF">QNI16_08680</name>
</gene>
<dbReference type="EMBL" id="JASJOS010000003">
    <property type="protein sequence ID" value="MDJ1480557.1"/>
    <property type="molecule type" value="Genomic_DNA"/>
</dbReference>
<dbReference type="InterPro" id="IPR050710">
    <property type="entry name" value="Band7/mec-2_domain"/>
</dbReference>
<proteinExistence type="predicted"/>
<accession>A0AAE3U6G4</accession>
<comment type="subcellular location">
    <subcellularLocation>
        <location evidence="1">Membrane</location>
        <topology evidence="1">Single-pass membrane protein</topology>
    </subcellularLocation>
</comment>
<protein>
    <submittedName>
        <fullName evidence="3">SPFH domain-containing protein</fullName>
    </submittedName>
</protein>
<dbReference type="RefSeq" id="WP_313977325.1">
    <property type="nucleotide sequence ID" value="NZ_JASJOS010000003.1"/>
</dbReference>
<organism evidence="3 4">
    <name type="scientific">Xanthocytophaga flava</name>
    <dbReference type="NCBI Taxonomy" id="3048013"/>
    <lineage>
        <taxon>Bacteria</taxon>
        <taxon>Pseudomonadati</taxon>
        <taxon>Bacteroidota</taxon>
        <taxon>Cytophagia</taxon>
        <taxon>Cytophagales</taxon>
        <taxon>Rhodocytophagaceae</taxon>
        <taxon>Xanthocytophaga</taxon>
    </lineage>
</organism>
<dbReference type="InterPro" id="IPR001107">
    <property type="entry name" value="Band_7"/>
</dbReference>
<dbReference type="Proteomes" id="UP001241110">
    <property type="component" value="Unassembled WGS sequence"/>
</dbReference>
<evidence type="ECO:0000256" key="1">
    <source>
        <dbReference type="ARBA" id="ARBA00004167"/>
    </source>
</evidence>
<dbReference type="GO" id="GO:0016020">
    <property type="term" value="C:membrane"/>
    <property type="evidence" value="ECO:0007669"/>
    <property type="project" value="UniProtKB-SubCell"/>
</dbReference>
<evidence type="ECO:0000313" key="4">
    <source>
        <dbReference type="Proteomes" id="UP001241110"/>
    </source>
</evidence>
<name>A0AAE3U6G4_9BACT</name>
<dbReference type="AlphaFoldDB" id="A0AAE3U6G4"/>